<dbReference type="GO" id="GO:0003700">
    <property type="term" value="F:DNA-binding transcription factor activity"/>
    <property type="evidence" value="ECO:0007669"/>
    <property type="project" value="InterPro"/>
</dbReference>
<evidence type="ECO:0000313" key="6">
    <source>
        <dbReference type="EMBL" id="RHJ87245.1"/>
    </source>
</evidence>
<evidence type="ECO:0000256" key="3">
    <source>
        <dbReference type="ARBA" id="ARBA00023125"/>
    </source>
</evidence>
<dbReference type="GO" id="GO:0003677">
    <property type="term" value="F:DNA binding"/>
    <property type="evidence" value="ECO:0007669"/>
    <property type="project" value="UniProtKB-KW"/>
</dbReference>
<evidence type="ECO:0000313" key="7">
    <source>
        <dbReference type="Proteomes" id="UP000284841"/>
    </source>
</evidence>
<dbReference type="CDD" id="cd05466">
    <property type="entry name" value="PBP2_LTTR_substrate"/>
    <property type="match status" value="1"/>
</dbReference>
<dbReference type="PANTHER" id="PTHR30419">
    <property type="entry name" value="HTH-TYPE TRANSCRIPTIONAL REGULATOR YBHD"/>
    <property type="match status" value="1"/>
</dbReference>
<proteinExistence type="inferred from homology"/>
<organism evidence="6 7">
    <name type="scientific">Emergencia timonensis</name>
    <dbReference type="NCBI Taxonomy" id="1776384"/>
    <lineage>
        <taxon>Bacteria</taxon>
        <taxon>Bacillati</taxon>
        <taxon>Bacillota</taxon>
        <taxon>Clostridia</taxon>
        <taxon>Peptostreptococcales</taxon>
        <taxon>Anaerovoracaceae</taxon>
        <taxon>Emergencia</taxon>
    </lineage>
</organism>
<dbReference type="AlphaFoldDB" id="A0A415E0U6"/>
<evidence type="ECO:0000259" key="5">
    <source>
        <dbReference type="PROSITE" id="PS50931"/>
    </source>
</evidence>
<keyword evidence="3" id="KW-0238">DNA-binding</keyword>
<dbReference type="InterPro" id="IPR050950">
    <property type="entry name" value="HTH-type_LysR_regulators"/>
</dbReference>
<comment type="similarity">
    <text evidence="1">Belongs to the LysR transcriptional regulatory family.</text>
</comment>
<dbReference type="EMBL" id="QRMS01000003">
    <property type="protein sequence ID" value="RHJ87245.1"/>
    <property type="molecule type" value="Genomic_DNA"/>
</dbReference>
<sequence>MRRKGKKMDLKKYEVLLKVVDRGNINNVSYDLGYTHSGISKMLNSMETELGFQIVKRNNKGITLTPEGEKLMPIIRNIVKENEKLEEEISLINGLEKGTVRIGCFPTTAFVLIPGLLRKFYDKYPRIQIEVLEEHSLEQLEQWLNRGIIDIGIFSRQPHHHFEWLKEIDDEYVALLPSGHPLCSHEVVPVKELFKERVLLFKSHKGLDQDIVQIMKYVDVKEYEGYTSNSDFTVIRMVEQNGFVAIMPKLIAKYAVSLFDVEYRPIDVDMNRKIGFAVKSKADISPSLKRFLSCIKD</sequence>
<evidence type="ECO:0000256" key="1">
    <source>
        <dbReference type="ARBA" id="ARBA00009437"/>
    </source>
</evidence>
<reference evidence="6 7" key="1">
    <citation type="submission" date="2018-08" db="EMBL/GenBank/DDBJ databases">
        <title>A genome reference for cultivated species of the human gut microbiota.</title>
        <authorList>
            <person name="Zou Y."/>
            <person name="Xue W."/>
            <person name="Luo G."/>
        </authorList>
    </citation>
    <scope>NUCLEOTIDE SEQUENCE [LARGE SCALE GENOMIC DNA]</scope>
    <source>
        <strain evidence="6 7">AM07-24</strain>
    </source>
</reference>
<dbReference type="PANTHER" id="PTHR30419:SF28">
    <property type="entry name" value="HTH-TYPE TRANSCRIPTIONAL REGULATOR BSDA"/>
    <property type="match status" value="1"/>
</dbReference>
<dbReference type="SUPFAM" id="SSF46785">
    <property type="entry name" value="Winged helix' DNA-binding domain"/>
    <property type="match status" value="1"/>
</dbReference>
<dbReference type="InterPro" id="IPR036388">
    <property type="entry name" value="WH-like_DNA-bd_sf"/>
</dbReference>
<gene>
    <name evidence="6" type="ORF">DW099_11125</name>
</gene>
<dbReference type="Gene3D" id="3.40.190.290">
    <property type="match status" value="1"/>
</dbReference>
<feature type="domain" description="HTH lysR-type" evidence="5">
    <location>
        <begin position="8"/>
        <end position="65"/>
    </location>
</feature>
<dbReference type="Gene3D" id="1.10.10.10">
    <property type="entry name" value="Winged helix-like DNA-binding domain superfamily/Winged helix DNA-binding domain"/>
    <property type="match status" value="1"/>
</dbReference>
<dbReference type="STRING" id="1776384.GCA_900086585_00714"/>
<comment type="caution">
    <text evidence="6">The sequence shown here is derived from an EMBL/GenBank/DDBJ whole genome shotgun (WGS) entry which is preliminary data.</text>
</comment>
<dbReference type="SUPFAM" id="SSF53850">
    <property type="entry name" value="Periplasmic binding protein-like II"/>
    <property type="match status" value="1"/>
</dbReference>
<dbReference type="GO" id="GO:0005829">
    <property type="term" value="C:cytosol"/>
    <property type="evidence" value="ECO:0007669"/>
    <property type="project" value="TreeGrafter"/>
</dbReference>
<name>A0A415E0U6_9FIRM</name>
<dbReference type="InterPro" id="IPR000847">
    <property type="entry name" value="LysR_HTH_N"/>
</dbReference>
<keyword evidence="7" id="KW-1185">Reference proteome</keyword>
<dbReference type="InterPro" id="IPR036390">
    <property type="entry name" value="WH_DNA-bd_sf"/>
</dbReference>
<dbReference type="Proteomes" id="UP000284841">
    <property type="component" value="Unassembled WGS sequence"/>
</dbReference>
<keyword evidence="2" id="KW-0805">Transcription regulation</keyword>
<protein>
    <submittedName>
        <fullName evidence="6">LysR family transcriptional regulator</fullName>
    </submittedName>
</protein>
<dbReference type="Pfam" id="PF03466">
    <property type="entry name" value="LysR_substrate"/>
    <property type="match status" value="1"/>
</dbReference>
<dbReference type="Pfam" id="PF00126">
    <property type="entry name" value="HTH_1"/>
    <property type="match status" value="1"/>
</dbReference>
<dbReference type="PROSITE" id="PS50931">
    <property type="entry name" value="HTH_LYSR"/>
    <property type="match status" value="1"/>
</dbReference>
<dbReference type="OrthoDB" id="9778774at2"/>
<accession>A0A415E0U6</accession>
<keyword evidence="4" id="KW-0804">Transcription</keyword>
<dbReference type="InterPro" id="IPR005119">
    <property type="entry name" value="LysR_subst-bd"/>
</dbReference>
<evidence type="ECO:0000256" key="4">
    <source>
        <dbReference type="ARBA" id="ARBA00023163"/>
    </source>
</evidence>
<evidence type="ECO:0000256" key="2">
    <source>
        <dbReference type="ARBA" id="ARBA00023015"/>
    </source>
</evidence>